<comment type="caution">
    <text evidence="9">The sequence shown here is derived from an EMBL/GenBank/DDBJ whole genome shotgun (WGS) entry which is preliminary data.</text>
</comment>
<evidence type="ECO:0000256" key="7">
    <source>
        <dbReference type="ARBA" id="ARBA00023239"/>
    </source>
</evidence>
<dbReference type="OMA" id="LYYKYNV"/>
<keyword evidence="10" id="KW-1185">Reference proteome</keyword>
<proteinExistence type="inferred from homology"/>
<dbReference type="OrthoDB" id="435754at2759"/>
<evidence type="ECO:0000256" key="1">
    <source>
        <dbReference type="ARBA" id="ARBA00007469"/>
    </source>
</evidence>
<dbReference type="AlphaFoldDB" id="A0A200Q3Y1"/>
<keyword evidence="3" id="KW-0732">Signal</keyword>
<keyword evidence="6" id="KW-1015">Disulfide bond</keyword>
<keyword evidence="5" id="KW-0378">Hydrolase</keyword>
<dbReference type="InParanoid" id="A0A200Q3Y1"/>
<evidence type="ECO:0000256" key="5">
    <source>
        <dbReference type="ARBA" id="ARBA00022801"/>
    </source>
</evidence>
<dbReference type="InterPro" id="IPR036430">
    <property type="entry name" value="RNase_T2-like_sf"/>
</dbReference>
<dbReference type="GO" id="GO:0006401">
    <property type="term" value="P:RNA catabolic process"/>
    <property type="evidence" value="ECO:0007669"/>
    <property type="project" value="TreeGrafter"/>
</dbReference>
<dbReference type="SUPFAM" id="SSF55895">
    <property type="entry name" value="Ribonuclease Rh-like"/>
    <property type="match status" value="1"/>
</dbReference>
<dbReference type="Gene3D" id="3.90.730.10">
    <property type="entry name" value="Ribonuclease T2-like"/>
    <property type="match status" value="1"/>
</dbReference>
<reference evidence="9 10" key="1">
    <citation type="journal article" date="2017" name="Mol. Plant">
        <title>The Genome of Medicinal Plant Macleaya cordata Provides New Insights into Benzylisoquinoline Alkaloids Metabolism.</title>
        <authorList>
            <person name="Liu X."/>
            <person name="Liu Y."/>
            <person name="Huang P."/>
            <person name="Ma Y."/>
            <person name="Qing Z."/>
            <person name="Tang Q."/>
            <person name="Cao H."/>
            <person name="Cheng P."/>
            <person name="Zheng Y."/>
            <person name="Yuan Z."/>
            <person name="Zhou Y."/>
            <person name="Liu J."/>
            <person name="Tang Z."/>
            <person name="Zhuo Y."/>
            <person name="Zhang Y."/>
            <person name="Yu L."/>
            <person name="Huang J."/>
            <person name="Yang P."/>
            <person name="Peng Q."/>
            <person name="Zhang J."/>
            <person name="Jiang W."/>
            <person name="Zhang Z."/>
            <person name="Lin K."/>
            <person name="Ro D.K."/>
            <person name="Chen X."/>
            <person name="Xiong X."/>
            <person name="Shang Y."/>
            <person name="Huang S."/>
            <person name="Zeng J."/>
        </authorList>
    </citation>
    <scope>NUCLEOTIDE SEQUENCE [LARGE SCALE GENOMIC DNA]</scope>
    <source>
        <strain evidence="10">cv. BLH2017</strain>
        <tissue evidence="9">Root</tissue>
    </source>
</reference>
<dbReference type="GO" id="GO:0003723">
    <property type="term" value="F:RNA binding"/>
    <property type="evidence" value="ECO:0007669"/>
    <property type="project" value="InterPro"/>
</dbReference>
<dbReference type="PANTHER" id="PTHR11240:SF22">
    <property type="entry name" value="RIBONUCLEASE T2"/>
    <property type="match status" value="1"/>
</dbReference>
<keyword evidence="2" id="KW-0540">Nuclease</keyword>
<accession>A0A200Q3Y1</accession>
<dbReference type="Pfam" id="PF00445">
    <property type="entry name" value="Ribonuclease_T2"/>
    <property type="match status" value="1"/>
</dbReference>
<dbReference type="EMBL" id="MVGT01003166">
    <property type="protein sequence ID" value="OVA05166.1"/>
    <property type="molecule type" value="Genomic_DNA"/>
</dbReference>
<dbReference type="FunFam" id="3.90.730.10:FF:000007">
    <property type="entry name" value="Ribonuclease T2"/>
    <property type="match status" value="1"/>
</dbReference>
<evidence type="ECO:0000313" key="10">
    <source>
        <dbReference type="Proteomes" id="UP000195402"/>
    </source>
</evidence>
<protein>
    <submittedName>
        <fullName evidence="9">Ribonuclease T2-like</fullName>
    </submittedName>
</protein>
<dbReference type="GO" id="GO:0005576">
    <property type="term" value="C:extracellular region"/>
    <property type="evidence" value="ECO:0007669"/>
    <property type="project" value="TreeGrafter"/>
</dbReference>
<evidence type="ECO:0000256" key="4">
    <source>
        <dbReference type="ARBA" id="ARBA00022759"/>
    </source>
</evidence>
<name>A0A200Q3Y1_MACCD</name>
<evidence type="ECO:0000256" key="6">
    <source>
        <dbReference type="ARBA" id="ARBA00023157"/>
    </source>
</evidence>
<evidence type="ECO:0000256" key="8">
    <source>
        <dbReference type="RuleBase" id="RU004328"/>
    </source>
</evidence>
<dbReference type="GO" id="GO:0016787">
    <property type="term" value="F:hydrolase activity"/>
    <property type="evidence" value="ECO:0007669"/>
    <property type="project" value="UniProtKB-KW"/>
</dbReference>
<evidence type="ECO:0000313" key="9">
    <source>
        <dbReference type="EMBL" id="OVA05166.1"/>
    </source>
</evidence>
<dbReference type="Proteomes" id="UP000195402">
    <property type="component" value="Unassembled WGS sequence"/>
</dbReference>
<sequence>MVVAEDGLWPDYNDGTWPACCTRSRFDEKEISSLRGALEKYWPSLSCSKASSCSGGKGLFWAHEHGTCSYPVVRDEYGYFLTTLNVYFKYNVTKILSEAGYVASNYEKYPLGGIISAIQNAVGATPQLVCSHGAVEELRLCFYKDFKPRDCVINSSNEVLASKSSCPRYISLPEYVPMGLESAIPWVLDSEVFTA</sequence>
<keyword evidence="4" id="KW-0255">Endonuclease</keyword>
<gene>
    <name evidence="9" type="ORF">BVC80_8895g34</name>
</gene>
<dbReference type="InterPro" id="IPR001568">
    <property type="entry name" value="RNase_T2-like"/>
</dbReference>
<dbReference type="FunCoup" id="A0A200Q3Y1">
    <property type="interactions" value="1382"/>
</dbReference>
<keyword evidence="7" id="KW-0456">Lyase</keyword>
<comment type="similarity">
    <text evidence="1 8">Belongs to the RNase T2 family.</text>
</comment>
<dbReference type="PANTHER" id="PTHR11240">
    <property type="entry name" value="RIBONUCLEASE T2"/>
    <property type="match status" value="1"/>
</dbReference>
<organism evidence="9 10">
    <name type="scientific">Macleaya cordata</name>
    <name type="common">Five-seeded plume-poppy</name>
    <name type="synonym">Bocconia cordata</name>
    <dbReference type="NCBI Taxonomy" id="56857"/>
    <lineage>
        <taxon>Eukaryota</taxon>
        <taxon>Viridiplantae</taxon>
        <taxon>Streptophyta</taxon>
        <taxon>Embryophyta</taxon>
        <taxon>Tracheophyta</taxon>
        <taxon>Spermatophyta</taxon>
        <taxon>Magnoliopsida</taxon>
        <taxon>Ranunculales</taxon>
        <taxon>Papaveraceae</taxon>
        <taxon>Papaveroideae</taxon>
        <taxon>Macleaya</taxon>
    </lineage>
</organism>
<dbReference type="GO" id="GO:0033897">
    <property type="term" value="F:ribonuclease T2 activity"/>
    <property type="evidence" value="ECO:0007669"/>
    <property type="project" value="InterPro"/>
</dbReference>
<evidence type="ECO:0000256" key="3">
    <source>
        <dbReference type="ARBA" id="ARBA00022729"/>
    </source>
</evidence>
<evidence type="ECO:0000256" key="2">
    <source>
        <dbReference type="ARBA" id="ARBA00022722"/>
    </source>
</evidence>